<proteinExistence type="predicted"/>
<accession>D8PDV3</accession>
<evidence type="ECO:0000256" key="1">
    <source>
        <dbReference type="SAM" id="MobiDB-lite"/>
    </source>
</evidence>
<dbReference type="InterPro" id="IPR022496">
    <property type="entry name" value="T6A_TsaB"/>
</dbReference>
<dbReference type="PANTHER" id="PTHR11735">
    <property type="entry name" value="TRNA N6-ADENOSINE THREONYLCARBAMOYLTRANSFERASE"/>
    <property type="match status" value="1"/>
</dbReference>
<dbReference type="GO" id="GO:0002949">
    <property type="term" value="P:tRNA threonylcarbamoyladenosine modification"/>
    <property type="evidence" value="ECO:0007669"/>
    <property type="project" value="InterPro"/>
</dbReference>
<dbReference type="HOGENOM" id="CLU_064886_0_1_0"/>
<dbReference type="eggNOG" id="COG1214">
    <property type="taxonomic scope" value="Bacteria"/>
</dbReference>
<organism evidence="3 4">
    <name type="scientific">Nitrospira defluvii</name>
    <dbReference type="NCBI Taxonomy" id="330214"/>
    <lineage>
        <taxon>Bacteria</taxon>
        <taxon>Pseudomonadati</taxon>
        <taxon>Nitrospirota</taxon>
        <taxon>Nitrospiria</taxon>
        <taxon>Nitrospirales</taxon>
        <taxon>Nitrospiraceae</taxon>
        <taxon>Nitrospira</taxon>
    </lineage>
</organism>
<feature type="region of interest" description="Disordered" evidence="1">
    <location>
        <begin position="237"/>
        <end position="274"/>
    </location>
</feature>
<keyword evidence="4" id="KW-1185">Reference proteome</keyword>
<feature type="compositionally biased region" description="Basic residues" evidence="1">
    <location>
        <begin position="248"/>
        <end position="264"/>
    </location>
</feature>
<sequence>MKTKPARHLLAIDTATAWQSVALLQDEHVLALLEQDAEGSHARSLMGAIDRLLREAGLSLKDLQALAVSIGPGSFTGLRVGLATMLGFRAVLGTPIVTVPTLEAMAWNLRDVKGLLVPVLKSRHNEVYWAAYEWRPGTGLHTHIAEQVGPPASVARALQGANACTLFGDGWQAYEKGIREGVEAVGGQVREVRPEQQRPSGVSVGLAGRQRLEAGQVAGPELVPRYVQRTEAEVKFDEQQGVSALERRRQRVAGKLAQGRRKRAQKDADPRAQK</sequence>
<dbReference type="Pfam" id="PF00814">
    <property type="entry name" value="TsaD"/>
    <property type="match status" value="1"/>
</dbReference>
<dbReference type="PANTHER" id="PTHR11735:SF11">
    <property type="entry name" value="TRNA THREONYLCARBAMOYLADENOSINE BIOSYNTHESIS PROTEIN TSAB"/>
    <property type="match status" value="1"/>
</dbReference>
<evidence type="ECO:0000313" key="3">
    <source>
        <dbReference type="EMBL" id="CBK41412.1"/>
    </source>
</evidence>
<dbReference type="Proteomes" id="UP000001660">
    <property type="component" value="Chromosome"/>
</dbReference>
<dbReference type="InterPro" id="IPR043129">
    <property type="entry name" value="ATPase_NBD"/>
</dbReference>
<feature type="compositionally biased region" description="Basic and acidic residues" evidence="1">
    <location>
        <begin position="265"/>
        <end position="274"/>
    </location>
</feature>
<dbReference type="KEGG" id="nde:NIDE1678"/>
<dbReference type="EMBL" id="FP929003">
    <property type="protein sequence ID" value="CBK41412.1"/>
    <property type="molecule type" value="Genomic_DNA"/>
</dbReference>
<dbReference type="CDD" id="cd24032">
    <property type="entry name" value="ASKHA_NBD_TsaB"/>
    <property type="match status" value="1"/>
</dbReference>
<gene>
    <name evidence="3" type="ORF">NIDE1678</name>
</gene>
<dbReference type="Gene3D" id="3.30.420.40">
    <property type="match status" value="2"/>
</dbReference>
<evidence type="ECO:0000313" key="4">
    <source>
        <dbReference type="Proteomes" id="UP000001660"/>
    </source>
</evidence>
<protein>
    <submittedName>
        <fullName evidence="3">Putative Peptidase M22</fullName>
    </submittedName>
</protein>
<dbReference type="AlphaFoldDB" id="D8PDV3"/>
<feature type="domain" description="Gcp-like" evidence="2">
    <location>
        <begin position="37"/>
        <end position="155"/>
    </location>
</feature>
<dbReference type="GO" id="GO:0005829">
    <property type="term" value="C:cytosol"/>
    <property type="evidence" value="ECO:0007669"/>
    <property type="project" value="TreeGrafter"/>
</dbReference>
<dbReference type="NCBIfam" id="TIGR03725">
    <property type="entry name" value="T6A_YeaZ"/>
    <property type="match status" value="1"/>
</dbReference>
<reference evidence="3 4" key="1">
    <citation type="journal article" date="2010" name="Proc. Natl. Acad. Sci. U.S.A.">
        <title>A Nitrospira metagenome illuminates the physiology and evolution of globally important nitrite-oxidizing bacteria.</title>
        <authorList>
            <person name="Lucker S."/>
            <person name="Wagner M."/>
            <person name="Maixner F."/>
            <person name="Pelletier E."/>
            <person name="Koch H."/>
            <person name="Vacherie B."/>
            <person name="Rattei T."/>
            <person name="Sinninghe Damste J."/>
            <person name="Spieck E."/>
            <person name="Le Paslier D."/>
            <person name="Daims H."/>
        </authorList>
    </citation>
    <scope>NUCLEOTIDE SEQUENCE [LARGE SCALE GENOMIC DNA]</scope>
</reference>
<dbReference type="InterPro" id="IPR000905">
    <property type="entry name" value="Gcp-like_dom"/>
</dbReference>
<name>D8PDV3_9BACT</name>
<dbReference type="STRING" id="330214.NIDE1678"/>
<dbReference type="OrthoDB" id="9784166at2"/>
<evidence type="ECO:0000259" key="2">
    <source>
        <dbReference type="Pfam" id="PF00814"/>
    </source>
</evidence>
<dbReference type="SUPFAM" id="SSF53067">
    <property type="entry name" value="Actin-like ATPase domain"/>
    <property type="match status" value="2"/>
</dbReference>